<gene>
    <name evidence="1" type="ORF">FTOL_01579</name>
</gene>
<dbReference type="AlphaFoldDB" id="A0AAE8SDV7"/>
<reference evidence="1" key="1">
    <citation type="submission" date="2018-03" db="EMBL/GenBank/DDBJ databases">
        <authorList>
            <person name="Guldener U."/>
        </authorList>
    </citation>
    <scope>NUCLEOTIDE SEQUENCE</scope>
</reference>
<accession>A0AAE8SDV7</accession>
<dbReference type="Proteomes" id="UP001187734">
    <property type="component" value="Unassembled WGS sequence"/>
</dbReference>
<name>A0AAE8SDV7_9HYPO</name>
<dbReference type="EMBL" id="ONZP01000049">
    <property type="protein sequence ID" value="SPJ71851.1"/>
    <property type="molecule type" value="Genomic_DNA"/>
</dbReference>
<proteinExistence type="predicted"/>
<keyword evidence="2" id="KW-1185">Reference proteome</keyword>
<evidence type="ECO:0000313" key="1">
    <source>
        <dbReference type="EMBL" id="SPJ71851.1"/>
    </source>
</evidence>
<comment type="caution">
    <text evidence="1">The sequence shown here is derived from an EMBL/GenBank/DDBJ whole genome shotgun (WGS) entry which is preliminary data.</text>
</comment>
<sequence>MFWNTEDLEDPYLRTPTKEVITKIASLESTSSGEQKTTTNCYVKQKKALHLMEEKTEKQKSNMVENEKTMLSTNKNNVPSSSPSHPALVRSAYVPRFHGDNLIAF</sequence>
<evidence type="ECO:0000313" key="2">
    <source>
        <dbReference type="Proteomes" id="UP001187734"/>
    </source>
</evidence>
<protein>
    <submittedName>
        <fullName evidence="1">Uncharacterized protein</fullName>
    </submittedName>
</protein>
<organism evidence="1 2">
    <name type="scientific">Fusarium torulosum</name>
    <dbReference type="NCBI Taxonomy" id="33205"/>
    <lineage>
        <taxon>Eukaryota</taxon>
        <taxon>Fungi</taxon>
        <taxon>Dikarya</taxon>
        <taxon>Ascomycota</taxon>
        <taxon>Pezizomycotina</taxon>
        <taxon>Sordariomycetes</taxon>
        <taxon>Hypocreomycetidae</taxon>
        <taxon>Hypocreales</taxon>
        <taxon>Nectriaceae</taxon>
        <taxon>Fusarium</taxon>
    </lineage>
</organism>